<dbReference type="Proteomes" id="UP000585050">
    <property type="component" value="Unassembled WGS sequence"/>
</dbReference>
<organism evidence="2 3">
    <name type="scientific">Flammeovirga agarivorans</name>
    <dbReference type="NCBI Taxonomy" id="2726742"/>
    <lineage>
        <taxon>Bacteria</taxon>
        <taxon>Pseudomonadati</taxon>
        <taxon>Bacteroidota</taxon>
        <taxon>Cytophagia</taxon>
        <taxon>Cytophagales</taxon>
        <taxon>Flammeovirgaceae</taxon>
        <taxon>Flammeovirga</taxon>
    </lineage>
</organism>
<evidence type="ECO:0000313" key="2">
    <source>
        <dbReference type="EMBL" id="NLR93240.1"/>
    </source>
</evidence>
<protein>
    <submittedName>
        <fullName evidence="2">Uncharacterized protein</fullName>
    </submittedName>
</protein>
<keyword evidence="3" id="KW-1185">Reference proteome</keyword>
<evidence type="ECO:0000313" key="3">
    <source>
        <dbReference type="Proteomes" id="UP000585050"/>
    </source>
</evidence>
<sequence length="159" mass="17949">MKSLHILMSSIVIGLVTTNLFFLKGNFYNHFSYKVNNESIRVSGINLNLSEAISGKVGEFDNVFIKISSTNEIKLLDVSINEATIHAASHDESNANLYLIGLTFPLINHQRATIINLKNLINKKIQEEGKHTVTLTLRNKSNENKETEIYQKEIVINAY</sequence>
<dbReference type="EMBL" id="JABAIL010000005">
    <property type="protein sequence ID" value="NLR93240.1"/>
    <property type="molecule type" value="Genomic_DNA"/>
</dbReference>
<dbReference type="RefSeq" id="WP_168883938.1">
    <property type="nucleotide sequence ID" value="NZ_JABAIL010000005.1"/>
</dbReference>
<accession>A0A7X8SN36</accession>
<dbReference type="AlphaFoldDB" id="A0A7X8SN36"/>
<feature type="transmembrane region" description="Helical" evidence="1">
    <location>
        <begin position="6"/>
        <end position="23"/>
    </location>
</feature>
<gene>
    <name evidence="2" type="ORF">HGP29_18705</name>
</gene>
<reference evidence="2 3" key="1">
    <citation type="submission" date="2020-04" db="EMBL/GenBank/DDBJ databases">
        <title>Flammeovirga sp. SR4, a novel species isolated from seawater.</title>
        <authorList>
            <person name="Wang X."/>
        </authorList>
    </citation>
    <scope>NUCLEOTIDE SEQUENCE [LARGE SCALE GENOMIC DNA]</scope>
    <source>
        <strain evidence="2 3">SR4</strain>
    </source>
</reference>
<comment type="caution">
    <text evidence="2">The sequence shown here is derived from an EMBL/GenBank/DDBJ whole genome shotgun (WGS) entry which is preliminary data.</text>
</comment>
<name>A0A7X8SN36_9BACT</name>
<keyword evidence="1" id="KW-0472">Membrane</keyword>
<keyword evidence="1" id="KW-1133">Transmembrane helix</keyword>
<evidence type="ECO:0000256" key="1">
    <source>
        <dbReference type="SAM" id="Phobius"/>
    </source>
</evidence>
<keyword evidence="1" id="KW-0812">Transmembrane</keyword>
<proteinExistence type="predicted"/>